<keyword evidence="1" id="KW-0812">Transmembrane</keyword>
<protein>
    <submittedName>
        <fullName evidence="2">Uncharacterized protein</fullName>
    </submittedName>
</protein>
<reference evidence="3" key="1">
    <citation type="submission" date="2014-01" db="EMBL/GenBank/DDBJ databases">
        <title>The Genome Sequence of Anopheles farauti FAR1 (V2).</title>
        <authorList>
            <consortium name="The Broad Institute Genomics Platform"/>
            <person name="Neafsey D.E."/>
            <person name="Besansky N."/>
            <person name="Howell P."/>
            <person name="Walton C."/>
            <person name="Young S.K."/>
            <person name="Zeng Q."/>
            <person name="Gargeya S."/>
            <person name="Fitzgerald M."/>
            <person name="Haas B."/>
            <person name="Abouelleil A."/>
            <person name="Allen A.W."/>
            <person name="Alvarado L."/>
            <person name="Arachchi H.M."/>
            <person name="Berlin A.M."/>
            <person name="Chapman S.B."/>
            <person name="Gainer-Dewar J."/>
            <person name="Goldberg J."/>
            <person name="Griggs A."/>
            <person name="Gujja S."/>
            <person name="Hansen M."/>
            <person name="Howarth C."/>
            <person name="Imamovic A."/>
            <person name="Ireland A."/>
            <person name="Larimer J."/>
            <person name="McCowan C."/>
            <person name="Murphy C."/>
            <person name="Pearson M."/>
            <person name="Poon T.W."/>
            <person name="Priest M."/>
            <person name="Roberts A."/>
            <person name="Saif S."/>
            <person name="Shea T."/>
            <person name="Sisk P."/>
            <person name="Sykes S."/>
            <person name="Wortman J."/>
            <person name="Nusbaum C."/>
            <person name="Birren B."/>
        </authorList>
    </citation>
    <scope>NUCLEOTIDE SEQUENCE [LARGE SCALE GENOMIC DNA]</scope>
    <source>
        <strain evidence="3">FAR1</strain>
    </source>
</reference>
<dbReference type="EMBL" id="AXCN02000660">
    <property type="status" value="NOT_ANNOTATED_CDS"/>
    <property type="molecule type" value="Genomic_DNA"/>
</dbReference>
<evidence type="ECO:0000256" key="1">
    <source>
        <dbReference type="SAM" id="Phobius"/>
    </source>
</evidence>
<feature type="transmembrane region" description="Helical" evidence="1">
    <location>
        <begin position="200"/>
        <end position="222"/>
    </location>
</feature>
<dbReference type="VEuPathDB" id="VectorBase:AFAF011590"/>
<evidence type="ECO:0000313" key="2">
    <source>
        <dbReference type="EnsemblMetazoa" id="AFAF011590-PA"/>
    </source>
</evidence>
<reference evidence="2" key="2">
    <citation type="submission" date="2020-05" db="UniProtKB">
        <authorList>
            <consortium name="EnsemblMetazoa"/>
        </authorList>
    </citation>
    <scope>IDENTIFICATION</scope>
    <source>
        <strain evidence="2">FAR1</strain>
    </source>
</reference>
<sequence length="262" mass="29063">MPQRNARMRSACMTAISPFQCAIAARDIFSIRCPERYIAAPLTSRAGAFIAEWCGHAAHVFRCDRRRPRVRRRDMAACRKWFDVLHRSRASCASRSRTVRFKTITDLSKGLDLIWHRSYAQPYKPQTIGLLRTGSPKASEACDCILCCRIRPRNPLFSAAPIRIAVAENKTLRVGISDSDSHLAAFDCKPFLIALGHQSAVAAVAAFVVLAAALGAAAHILAHLPASFTRQGLGLTFTCKAWTPGEHEQYFVITGWMSRSDF</sequence>
<dbReference type="AlphaFoldDB" id="A0A182QJN2"/>
<keyword evidence="3" id="KW-1185">Reference proteome</keyword>
<keyword evidence="1" id="KW-1133">Transmembrane helix</keyword>
<organism evidence="2 3">
    <name type="scientific">Anopheles farauti</name>
    <dbReference type="NCBI Taxonomy" id="69004"/>
    <lineage>
        <taxon>Eukaryota</taxon>
        <taxon>Metazoa</taxon>
        <taxon>Ecdysozoa</taxon>
        <taxon>Arthropoda</taxon>
        <taxon>Hexapoda</taxon>
        <taxon>Insecta</taxon>
        <taxon>Pterygota</taxon>
        <taxon>Neoptera</taxon>
        <taxon>Endopterygota</taxon>
        <taxon>Diptera</taxon>
        <taxon>Nematocera</taxon>
        <taxon>Culicoidea</taxon>
        <taxon>Culicidae</taxon>
        <taxon>Anophelinae</taxon>
        <taxon>Anopheles</taxon>
    </lineage>
</organism>
<evidence type="ECO:0000313" key="3">
    <source>
        <dbReference type="Proteomes" id="UP000075886"/>
    </source>
</evidence>
<keyword evidence="1" id="KW-0472">Membrane</keyword>
<dbReference type="EnsemblMetazoa" id="AFAF011590-RA">
    <property type="protein sequence ID" value="AFAF011590-PA"/>
    <property type="gene ID" value="AFAF011590"/>
</dbReference>
<accession>A0A182QJN2</accession>
<name>A0A182QJN2_9DIPT</name>
<dbReference type="Proteomes" id="UP000075886">
    <property type="component" value="Unassembled WGS sequence"/>
</dbReference>
<proteinExistence type="predicted"/>